<evidence type="ECO:0000256" key="3">
    <source>
        <dbReference type="ARBA" id="ARBA00022980"/>
    </source>
</evidence>
<dbReference type="InterPro" id="IPR007980">
    <property type="entry name" value="Ribosomal_uS3m_fun"/>
</dbReference>
<reference evidence="7" key="2">
    <citation type="submission" date="2019-03" db="EMBL/GenBank/DDBJ databases">
        <title>Evidence of extensive intraspecific noncoding reshuffling in a 169kb mitochondrial genome of basidiomycete fungus.</title>
        <authorList>
            <person name="Lee H.-H."/>
            <person name="Ke H.-M."/>
            <person name="Lin C.-Y.I."/>
            <person name="Lee T.J."/>
            <person name="Chung C.-L."/>
            <person name="Tsai I.J."/>
        </authorList>
    </citation>
    <scope>NUCLEOTIDE SEQUENCE</scope>
    <source>
        <strain evidence="7">KUC8140</strain>
    </source>
</reference>
<sequence>MHNYKNRSQKHFDLKSEAILTKHLPLNKNIQNIQSLFKNIVTTEKSSEMLYNELKNKEGVNGPMHNTSSYPVLSSTNKRVNGEVNINELYNIDFLRSNTDSLDETVIQYKKNNLNSLYLTQLLKNNSISAAQDQSANLESSSTDSEGAQEYKYQTLLPYLNSLTQFNKKLAKHQHVFYQFNKANNKSYRFLFNKTTKLLNLTFLAMGCLMSKPIYKVIYTKNNLEFEHDTSALSLPNVERGILSKDFTTKILIDLSYFIRKNKHRYLYNNVEVNDNIIHISHPDDLNSEVTDSVNSKIKVSQRNNILCKYNDRFQNLTDYLNSIFKSEVELDLVRLHKVFYDGQILVQDIALKSYKFRFVKLVSKLFRRLHIQKMDYSNNLNKTEGLSLPSAPSYLSGINIKLAGRTFRQRVVPRMTVKRIQKGSLTNVNVQYIDRARFTGKTRRGAFSFTITLGHVFK</sequence>
<dbReference type="GO" id="GO:1990904">
    <property type="term" value="C:ribonucleoprotein complex"/>
    <property type="evidence" value="ECO:0007669"/>
    <property type="project" value="UniProtKB-KW"/>
</dbReference>
<evidence type="ECO:0000256" key="6">
    <source>
        <dbReference type="ARBA" id="ARBA00035157"/>
    </source>
</evidence>
<comment type="subcellular location">
    <subcellularLocation>
        <location evidence="1">Mitochondrion</location>
    </subcellularLocation>
</comment>
<dbReference type="Pfam" id="PF05316">
    <property type="entry name" value="VAR1"/>
    <property type="match status" value="1"/>
</dbReference>
<keyword evidence="5" id="KW-0687">Ribonucleoprotein</keyword>
<dbReference type="GO" id="GO:0006412">
    <property type="term" value="P:translation"/>
    <property type="evidence" value="ECO:0007669"/>
    <property type="project" value="InterPro"/>
</dbReference>
<dbReference type="GO" id="GO:0005739">
    <property type="term" value="C:mitochondrion"/>
    <property type="evidence" value="ECO:0007669"/>
    <property type="project" value="UniProtKB-SubCell"/>
</dbReference>
<evidence type="ECO:0000256" key="5">
    <source>
        <dbReference type="ARBA" id="ARBA00023274"/>
    </source>
</evidence>
<name>A0A5B9RA27_9AGAM</name>
<keyword evidence="3 7" id="KW-0689">Ribosomal protein</keyword>
<dbReference type="AlphaFoldDB" id="A0A5B9RA27"/>
<organism evidence="7">
    <name type="scientific">Schizopora paradoxa</name>
    <dbReference type="NCBI Taxonomy" id="27342"/>
    <lineage>
        <taxon>Eukaryota</taxon>
        <taxon>Fungi</taxon>
        <taxon>Dikarya</taxon>
        <taxon>Basidiomycota</taxon>
        <taxon>Agaricomycotina</taxon>
        <taxon>Agaricomycetes</taxon>
        <taxon>Hymenochaetales</taxon>
        <taxon>Schizoporaceae</taxon>
        <taxon>Schizopora</taxon>
    </lineage>
</organism>
<comment type="similarity">
    <text evidence="2">Belongs to the universal ribosomal protein uS3 family.</text>
</comment>
<accession>A0A5B9RA27</accession>
<reference evidence="7" key="1">
    <citation type="journal article" date="2015" name="J. Biotechnol.">
        <title>Genome sequence of a white rot fungus Schizopora paradoxa KUC8140 for wood decay and mycoremediation.</title>
        <authorList>
            <person name="Min B."/>
            <person name="Park H."/>
            <person name="Jang Y."/>
            <person name="Kim J.J."/>
            <person name="Kim K.H."/>
            <person name="Pangilinan J."/>
            <person name="Lipzen A."/>
            <person name="Riley R."/>
            <person name="Grigoriev I.V."/>
            <person name="Spatafora J.W."/>
            <person name="Choi I.G."/>
        </authorList>
    </citation>
    <scope>NUCLEOTIDE SEQUENCE</scope>
    <source>
        <strain evidence="7">KUC8140</strain>
    </source>
</reference>
<evidence type="ECO:0000256" key="1">
    <source>
        <dbReference type="ARBA" id="ARBA00004173"/>
    </source>
</evidence>
<geneLocation type="mitochondrion" evidence="7"/>
<dbReference type="GO" id="GO:0005840">
    <property type="term" value="C:ribosome"/>
    <property type="evidence" value="ECO:0007669"/>
    <property type="project" value="UniProtKB-KW"/>
</dbReference>
<dbReference type="GO" id="GO:0003735">
    <property type="term" value="F:structural constituent of ribosome"/>
    <property type="evidence" value="ECO:0007669"/>
    <property type="project" value="InterPro"/>
</dbReference>
<proteinExistence type="inferred from homology"/>
<evidence type="ECO:0000313" key="7">
    <source>
        <dbReference type="EMBL" id="QEG57232.1"/>
    </source>
</evidence>
<evidence type="ECO:0000256" key="4">
    <source>
        <dbReference type="ARBA" id="ARBA00023128"/>
    </source>
</evidence>
<gene>
    <name evidence="7" type="ORF">Schpa_000035</name>
</gene>
<evidence type="ECO:0000256" key="2">
    <source>
        <dbReference type="ARBA" id="ARBA00010761"/>
    </source>
</evidence>
<dbReference type="EMBL" id="MK623261">
    <property type="protein sequence ID" value="QEG57232.1"/>
    <property type="molecule type" value="Genomic_DNA"/>
</dbReference>
<protein>
    <recommendedName>
        <fullName evidence="6">Small ribosomal subunit protein uS3m</fullName>
    </recommendedName>
</protein>
<keyword evidence="4 7" id="KW-0496">Mitochondrion</keyword>